<dbReference type="Proteomes" id="UP001596388">
    <property type="component" value="Unassembled WGS sequence"/>
</dbReference>
<feature type="transmembrane region" description="Helical" evidence="1">
    <location>
        <begin position="78"/>
        <end position="100"/>
    </location>
</feature>
<dbReference type="PANTHER" id="PTHR40042">
    <property type="entry name" value="HYPOTHETICAL MEMBRANE SPANNING PROTEIN"/>
    <property type="match status" value="1"/>
</dbReference>
<dbReference type="EMBL" id="JBHTAG010000003">
    <property type="protein sequence ID" value="MFC7098242.1"/>
    <property type="molecule type" value="Genomic_DNA"/>
</dbReference>
<proteinExistence type="predicted"/>
<feature type="transmembrane region" description="Helical" evidence="1">
    <location>
        <begin position="144"/>
        <end position="164"/>
    </location>
</feature>
<dbReference type="AlphaFoldDB" id="A0ABD5X163"/>
<accession>A0ABD5X163</accession>
<keyword evidence="3" id="KW-1185">Reference proteome</keyword>
<dbReference type="GeneID" id="79270835"/>
<dbReference type="RefSeq" id="WP_276237256.1">
    <property type="nucleotide sequence ID" value="NZ_CP119989.1"/>
</dbReference>
<keyword evidence="1" id="KW-1133">Transmembrane helix</keyword>
<dbReference type="Pfam" id="PF07187">
    <property type="entry name" value="DUF1405"/>
    <property type="match status" value="1"/>
</dbReference>
<name>A0ABD5X163_9EURY</name>
<reference evidence="2 3" key="1">
    <citation type="journal article" date="2019" name="Int. J. Syst. Evol. Microbiol.">
        <title>The Global Catalogue of Microorganisms (GCM) 10K type strain sequencing project: providing services to taxonomists for standard genome sequencing and annotation.</title>
        <authorList>
            <consortium name="The Broad Institute Genomics Platform"/>
            <consortium name="The Broad Institute Genome Sequencing Center for Infectious Disease"/>
            <person name="Wu L."/>
            <person name="Ma J."/>
        </authorList>
    </citation>
    <scope>NUCLEOTIDE SEQUENCE [LARGE SCALE GENOMIC DNA]</scope>
    <source>
        <strain evidence="2 3">DT55</strain>
    </source>
</reference>
<organism evidence="2 3">
    <name type="scientific">Halobaculum marinum</name>
    <dbReference type="NCBI Taxonomy" id="3031996"/>
    <lineage>
        <taxon>Archaea</taxon>
        <taxon>Methanobacteriati</taxon>
        <taxon>Methanobacteriota</taxon>
        <taxon>Stenosarchaea group</taxon>
        <taxon>Halobacteria</taxon>
        <taxon>Halobacteriales</taxon>
        <taxon>Haloferacaceae</taxon>
        <taxon>Halobaculum</taxon>
    </lineage>
</organism>
<evidence type="ECO:0000256" key="1">
    <source>
        <dbReference type="SAM" id="Phobius"/>
    </source>
</evidence>
<feature type="transmembrane region" description="Helical" evidence="1">
    <location>
        <begin position="171"/>
        <end position="192"/>
    </location>
</feature>
<sequence>MSLLADLTSDDGLPERPDLPWYVAPLPRAVENFGLHVAALVVAVNLVGTAFGFWYYGFHPLPLSDPLITWQLGGTPPSMWVFVPDSPVATLFIALALGLWKLGRSNEYVNALAFFGCWKLGLWTPFVLLAFADGFTATTPLPMYLFLLFSHLAMTVEGFLLYRIADFPVKAVAVALAWYGLNDVVDYFLPIVGTPHHTLMPGQVALEGTLGFTHPSPTHEIAAAGAVVLTLTATFLVLATRVKKFEVGALRSGEPGE</sequence>
<evidence type="ECO:0000313" key="2">
    <source>
        <dbReference type="EMBL" id="MFC7098242.1"/>
    </source>
</evidence>
<comment type="caution">
    <text evidence="2">The sequence shown here is derived from an EMBL/GenBank/DDBJ whole genome shotgun (WGS) entry which is preliminary data.</text>
</comment>
<evidence type="ECO:0000313" key="3">
    <source>
        <dbReference type="Proteomes" id="UP001596388"/>
    </source>
</evidence>
<feature type="transmembrane region" description="Helical" evidence="1">
    <location>
        <begin position="221"/>
        <end position="242"/>
    </location>
</feature>
<keyword evidence="1" id="KW-0812">Transmembrane</keyword>
<dbReference type="PANTHER" id="PTHR40042:SF1">
    <property type="entry name" value="DUF1405 DOMAIN-CONTAINING PROTEIN"/>
    <property type="match status" value="1"/>
</dbReference>
<protein>
    <submittedName>
        <fullName evidence="2">DUF1405 domain-containing protein</fullName>
    </submittedName>
</protein>
<gene>
    <name evidence="2" type="ORF">ACFQKD_13100</name>
</gene>
<feature type="transmembrane region" description="Helical" evidence="1">
    <location>
        <begin position="112"/>
        <end position="132"/>
    </location>
</feature>
<keyword evidence="1" id="KW-0472">Membrane</keyword>
<feature type="transmembrane region" description="Helical" evidence="1">
    <location>
        <begin position="37"/>
        <end position="58"/>
    </location>
</feature>
<dbReference type="InterPro" id="IPR009845">
    <property type="entry name" value="DUF1405"/>
</dbReference>